<dbReference type="SUPFAM" id="SSF52266">
    <property type="entry name" value="SGNH hydrolase"/>
    <property type="match status" value="1"/>
</dbReference>
<comment type="similarity">
    <text evidence="1">Belongs to the 'GDSL' lipolytic enzyme family.</text>
</comment>
<dbReference type="InterPro" id="IPR044552">
    <property type="entry name" value="GLIP1-5/GLL25"/>
</dbReference>
<name>A0A8B8K0V7_ABRPR</name>
<dbReference type="PANTHER" id="PTHR45966">
    <property type="entry name" value="GDSL-LIKE LIPASE/ACYLHYDROLASE"/>
    <property type="match status" value="1"/>
</dbReference>
<evidence type="ECO:0000256" key="1">
    <source>
        <dbReference type="ARBA" id="ARBA00008668"/>
    </source>
</evidence>
<keyword evidence="4" id="KW-1185">Reference proteome</keyword>
<dbReference type="InterPro" id="IPR036514">
    <property type="entry name" value="SGNH_hydro_sf"/>
</dbReference>
<dbReference type="RefSeq" id="XP_027337345.1">
    <property type="nucleotide sequence ID" value="XM_027481544.1"/>
</dbReference>
<feature type="chain" id="PRO_5034465545" evidence="3">
    <location>
        <begin position="28"/>
        <end position="378"/>
    </location>
</feature>
<evidence type="ECO:0000256" key="3">
    <source>
        <dbReference type="SAM" id="SignalP"/>
    </source>
</evidence>
<evidence type="ECO:0000256" key="2">
    <source>
        <dbReference type="ARBA" id="ARBA00022729"/>
    </source>
</evidence>
<dbReference type="GeneID" id="113851055"/>
<evidence type="ECO:0000313" key="4">
    <source>
        <dbReference type="Proteomes" id="UP000694853"/>
    </source>
</evidence>
<dbReference type="InterPro" id="IPR001087">
    <property type="entry name" value="GDSL"/>
</dbReference>
<dbReference type="Proteomes" id="UP000694853">
    <property type="component" value="Unplaced"/>
</dbReference>
<sequence length="378" mass="42482">MASLRVSVCVWVLFMSSFILNIDHLDAQISNTCLPENHRPLFIFGDSLFDPGNNDYINATTFFQANFPPYGENFFKYPSGRFSNGRVIPDFIAEYAELPLIPPYLHPGYHDHYIYGVNFASAGAGALPETNQGLVIDQKSQALYFAKVSKQFRQKLGEEEAKKLLSRAIYIVSIGGNDYSAPYYTNSTTPVAIPYSQQNFVDFVIGNITTAIKAIYNEGGRNFWFLNVAPGNCLPLLRRSVNGTSIDACLEEEASALARLHNNALPKILHKLQKQLKGFRYSITDFYGTLVELMRNPSKYGFKEANAACCGGGLYRGDYSCGGKRGIEEYELCSNVNEHVFFDSLHPTERAAEHFAKLMWSEIRDVIKPSNRKLMFDV</sequence>
<protein>
    <submittedName>
        <fullName evidence="5">GDSL esterase/lipase 5-like</fullName>
    </submittedName>
</protein>
<reference evidence="4" key="1">
    <citation type="journal article" date="2019" name="Toxins">
        <title>Detection of Abrin-Like and Prepropulchellin-Like Toxin Genes and Transcripts Using Whole Genome Sequencing and Full-Length Transcript Sequencing of Abrus precatorius.</title>
        <authorList>
            <person name="Hovde B.T."/>
            <person name="Daligault H.E."/>
            <person name="Hanschen E.R."/>
            <person name="Kunde Y.A."/>
            <person name="Johnson M.B."/>
            <person name="Starkenburg S.R."/>
            <person name="Johnson S.L."/>
        </authorList>
    </citation>
    <scope>NUCLEOTIDE SEQUENCE [LARGE SCALE GENOMIC DNA]</scope>
</reference>
<gene>
    <name evidence="5" type="primary">LOC113851055</name>
</gene>
<dbReference type="CDD" id="cd01837">
    <property type="entry name" value="SGNH_plant_lipase_like"/>
    <property type="match status" value="1"/>
</dbReference>
<accession>A0A8B8K0V7</accession>
<proteinExistence type="inferred from homology"/>
<dbReference type="AlphaFoldDB" id="A0A8B8K0V7"/>
<dbReference type="GO" id="GO:0016298">
    <property type="term" value="F:lipase activity"/>
    <property type="evidence" value="ECO:0007669"/>
    <property type="project" value="TreeGrafter"/>
</dbReference>
<dbReference type="Pfam" id="PF00657">
    <property type="entry name" value="Lipase_GDSL"/>
    <property type="match status" value="1"/>
</dbReference>
<dbReference type="KEGG" id="aprc:113851055"/>
<organism evidence="4 5">
    <name type="scientific">Abrus precatorius</name>
    <name type="common">Indian licorice</name>
    <name type="synonym">Glycine abrus</name>
    <dbReference type="NCBI Taxonomy" id="3816"/>
    <lineage>
        <taxon>Eukaryota</taxon>
        <taxon>Viridiplantae</taxon>
        <taxon>Streptophyta</taxon>
        <taxon>Embryophyta</taxon>
        <taxon>Tracheophyta</taxon>
        <taxon>Spermatophyta</taxon>
        <taxon>Magnoliopsida</taxon>
        <taxon>eudicotyledons</taxon>
        <taxon>Gunneridae</taxon>
        <taxon>Pentapetalae</taxon>
        <taxon>rosids</taxon>
        <taxon>fabids</taxon>
        <taxon>Fabales</taxon>
        <taxon>Fabaceae</taxon>
        <taxon>Papilionoideae</taxon>
        <taxon>50 kb inversion clade</taxon>
        <taxon>NPAAA clade</taxon>
        <taxon>indigoferoid/millettioid clade</taxon>
        <taxon>Abreae</taxon>
        <taxon>Abrus</taxon>
    </lineage>
</organism>
<keyword evidence="2 3" id="KW-0732">Signal</keyword>
<feature type="signal peptide" evidence="3">
    <location>
        <begin position="1"/>
        <end position="27"/>
    </location>
</feature>
<reference evidence="5" key="2">
    <citation type="submission" date="2025-08" db="UniProtKB">
        <authorList>
            <consortium name="RefSeq"/>
        </authorList>
    </citation>
    <scope>IDENTIFICATION</scope>
    <source>
        <tissue evidence="5">Young leaves</tissue>
    </source>
</reference>
<dbReference type="InterPro" id="IPR035669">
    <property type="entry name" value="SGNH_plant_lipase-like"/>
</dbReference>
<dbReference type="PANTHER" id="PTHR45966:SF34">
    <property type="entry name" value="GDSL-LIKE LIPASE_ACYLHYDROLASE"/>
    <property type="match status" value="1"/>
</dbReference>
<dbReference type="OrthoDB" id="1600564at2759"/>
<evidence type="ECO:0000313" key="5">
    <source>
        <dbReference type="RefSeq" id="XP_027337345.1"/>
    </source>
</evidence>
<dbReference type="Gene3D" id="3.40.50.1110">
    <property type="entry name" value="SGNH hydrolase"/>
    <property type="match status" value="1"/>
</dbReference>